<organism evidence="7 8">
    <name type="scientific">Fasciolopsis buskii</name>
    <dbReference type="NCBI Taxonomy" id="27845"/>
    <lineage>
        <taxon>Eukaryota</taxon>
        <taxon>Metazoa</taxon>
        <taxon>Spiralia</taxon>
        <taxon>Lophotrochozoa</taxon>
        <taxon>Platyhelminthes</taxon>
        <taxon>Trematoda</taxon>
        <taxon>Digenea</taxon>
        <taxon>Plagiorchiida</taxon>
        <taxon>Echinostomata</taxon>
        <taxon>Echinostomatoidea</taxon>
        <taxon>Fasciolidae</taxon>
        <taxon>Fasciolopsis</taxon>
    </lineage>
</organism>
<reference evidence="7" key="1">
    <citation type="submission" date="2019-05" db="EMBL/GenBank/DDBJ databases">
        <title>Annotation for the trematode Fasciolopsis buski.</title>
        <authorList>
            <person name="Choi Y.-J."/>
        </authorList>
    </citation>
    <scope>NUCLEOTIDE SEQUENCE</scope>
    <source>
        <strain evidence="7">HT</strain>
        <tissue evidence="7">Whole worm</tissue>
    </source>
</reference>
<sequence length="259" mass="28668">MVTVGILLSAVLGAAFPFTIFVFRLIVNEFISDGSLDVSAAVYNTSVWFAVIALFAFIVAFGQVALVEVSSVRQAERIRLLYLKAIFRQDTAWFDQQAVGTLVTKLSEDTGNIQLSIGMKLSEFIQNISSFVVGLFIALLCGWKLTAVALCMLPFVIIGFGSFGGLTRHFTRKESLAYAKASAIAEEVFRSIRTVYAFAGEQKEAKRYGNHLNEAAKVGVRQATCFGFGELLIVVFPLCLESKNRLDTYELMKLFVMKY</sequence>
<proteinExistence type="predicted"/>
<evidence type="ECO:0000259" key="6">
    <source>
        <dbReference type="PROSITE" id="PS50929"/>
    </source>
</evidence>
<dbReference type="CDD" id="cd18577">
    <property type="entry name" value="ABC_6TM_Pgp_ABCB1_D1_like"/>
    <property type="match status" value="1"/>
</dbReference>
<dbReference type="InterPro" id="IPR039421">
    <property type="entry name" value="Type_1_exporter"/>
</dbReference>
<evidence type="ECO:0000256" key="3">
    <source>
        <dbReference type="ARBA" id="ARBA00022989"/>
    </source>
</evidence>
<dbReference type="Proteomes" id="UP000728185">
    <property type="component" value="Unassembled WGS sequence"/>
</dbReference>
<gene>
    <name evidence="7" type="ORF">FBUS_00562</name>
</gene>
<dbReference type="InterPro" id="IPR036640">
    <property type="entry name" value="ABC1_TM_sf"/>
</dbReference>
<comment type="subcellular location">
    <subcellularLocation>
        <location evidence="1">Membrane</location>
        <topology evidence="1">Multi-pass membrane protein</topology>
    </subcellularLocation>
</comment>
<accession>A0A8E0RV73</accession>
<evidence type="ECO:0000256" key="2">
    <source>
        <dbReference type="ARBA" id="ARBA00022692"/>
    </source>
</evidence>
<dbReference type="OrthoDB" id="6500128at2759"/>
<comment type="caution">
    <text evidence="7">The sequence shown here is derived from an EMBL/GenBank/DDBJ whole genome shotgun (WGS) entry which is preliminary data.</text>
</comment>
<dbReference type="PROSITE" id="PS50929">
    <property type="entry name" value="ABC_TM1F"/>
    <property type="match status" value="1"/>
</dbReference>
<keyword evidence="2 5" id="KW-0812">Transmembrane</keyword>
<feature type="transmembrane region" description="Helical" evidence="5">
    <location>
        <begin position="47"/>
        <end position="69"/>
    </location>
</feature>
<dbReference type="GO" id="GO:0015421">
    <property type="term" value="F:ABC-type oligopeptide transporter activity"/>
    <property type="evidence" value="ECO:0007669"/>
    <property type="project" value="TreeGrafter"/>
</dbReference>
<name>A0A8E0RV73_9TREM</name>
<feature type="transmembrane region" description="Helical" evidence="5">
    <location>
        <begin position="146"/>
        <end position="166"/>
    </location>
</feature>
<dbReference type="Gene3D" id="1.20.1560.10">
    <property type="entry name" value="ABC transporter type 1, transmembrane domain"/>
    <property type="match status" value="1"/>
</dbReference>
<dbReference type="SUPFAM" id="SSF90123">
    <property type="entry name" value="ABC transporter transmembrane region"/>
    <property type="match status" value="1"/>
</dbReference>
<keyword evidence="3 5" id="KW-1133">Transmembrane helix</keyword>
<feature type="transmembrane region" description="Helical" evidence="5">
    <location>
        <begin position="124"/>
        <end position="140"/>
    </location>
</feature>
<evidence type="ECO:0000313" key="8">
    <source>
        <dbReference type="Proteomes" id="UP000728185"/>
    </source>
</evidence>
<dbReference type="AlphaFoldDB" id="A0A8E0RV73"/>
<evidence type="ECO:0000313" key="7">
    <source>
        <dbReference type="EMBL" id="KAA0188874.1"/>
    </source>
</evidence>
<evidence type="ECO:0000256" key="5">
    <source>
        <dbReference type="SAM" id="Phobius"/>
    </source>
</evidence>
<evidence type="ECO:0000256" key="1">
    <source>
        <dbReference type="ARBA" id="ARBA00004141"/>
    </source>
</evidence>
<dbReference type="PANTHER" id="PTHR43394">
    <property type="entry name" value="ATP-DEPENDENT PERMEASE MDL1, MITOCHONDRIAL"/>
    <property type="match status" value="1"/>
</dbReference>
<keyword evidence="4 5" id="KW-0472">Membrane</keyword>
<protein>
    <submittedName>
        <fullName evidence="7">Putative multidrug resistance protein 1 2 3 (P glycoprotein 1 2 3)</fullName>
    </submittedName>
</protein>
<evidence type="ECO:0000256" key="4">
    <source>
        <dbReference type="ARBA" id="ARBA00023136"/>
    </source>
</evidence>
<dbReference type="GO" id="GO:0090374">
    <property type="term" value="P:oligopeptide export from mitochondrion"/>
    <property type="evidence" value="ECO:0007669"/>
    <property type="project" value="TreeGrafter"/>
</dbReference>
<keyword evidence="8" id="KW-1185">Reference proteome</keyword>
<dbReference type="InterPro" id="IPR011527">
    <property type="entry name" value="ABC1_TM_dom"/>
</dbReference>
<feature type="domain" description="ABC transmembrane type-1" evidence="6">
    <location>
        <begin position="4"/>
        <end position="240"/>
    </location>
</feature>
<dbReference type="PANTHER" id="PTHR43394:SF27">
    <property type="entry name" value="ATP-DEPENDENT TRANSLOCASE ABCB1-LIKE"/>
    <property type="match status" value="1"/>
</dbReference>
<dbReference type="EMBL" id="LUCM01008148">
    <property type="protein sequence ID" value="KAA0188874.1"/>
    <property type="molecule type" value="Genomic_DNA"/>
</dbReference>
<dbReference type="GO" id="GO:0005524">
    <property type="term" value="F:ATP binding"/>
    <property type="evidence" value="ECO:0007669"/>
    <property type="project" value="InterPro"/>
</dbReference>
<dbReference type="GO" id="GO:0005743">
    <property type="term" value="C:mitochondrial inner membrane"/>
    <property type="evidence" value="ECO:0007669"/>
    <property type="project" value="TreeGrafter"/>
</dbReference>
<dbReference type="Pfam" id="PF00664">
    <property type="entry name" value="ABC_membrane"/>
    <property type="match status" value="1"/>
</dbReference>
<feature type="transmembrane region" description="Helical" evidence="5">
    <location>
        <begin position="7"/>
        <end position="27"/>
    </location>
</feature>